<keyword evidence="1" id="KW-0732">Signal</keyword>
<dbReference type="InterPro" id="IPR008313">
    <property type="entry name" value="GH125"/>
</dbReference>
<dbReference type="GO" id="GO:0005975">
    <property type="term" value="P:carbohydrate metabolic process"/>
    <property type="evidence" value="ECO:0007669"/>
    <property type="project" value="InterPro"/>
</dbReference>
<accession>A0AA40EQR4</accession>
<sequence length="516" mass="56799">MKGPYLVLLSLVPRLGAHGSVLGDPTGPCPDYSSYAYEKHEPLSKGRFQLAYQRPAPRCRKFPLAEVDETIATMKRTIRDPDLFRLFENCFPNTLDTAITWKGLAAKASETDEDEELTYITTGDINAMWLRDSANQLSSYRTLLRPNASTSSLASLFRGTINLQSRYLLSAPHCNAFHPPPESSLLTPFALALSPAATDIFSPLPPPSAGVYECKFELDSLAAFLQLSHEYHSTTHDTSFFSSSRTWLRAVTTLLDTASALTGGTYLPDGRVAPPGYIFQRSTTSASETLSNSGMGAPVKGGTGMVRSAFRPSDDACVFPLFVPGNMMLARYLGACAGIVEAMAGEVRAGVERYGRVQHRGFGKVYAYEVDGFGGVNVMDDANIPSLLAAPMFRYMDRNDPIYQNTRRFILSRDNPYYMVGPVLNGTGGPHVGPGMAWPMSLIVRILTTDDDTEIVDSLRQLLSSTAGLGLMHEAVNTHRATSWTRQWFSWANGLFGQMILDLKQRKPHLLERSYQ</sequence>
<dbReference type="Pfam" id="PF06824">
    <property type="entry name" value="Glyco_hydro_125"/>
    <property type="match status" value="1"/>
</dbReference>
<dbReference type="SUPFAM" id="SSF48208">
    <property type="entry name" value="Six-hairpin glycosidases"/>
    <property type="match status" value="1"/>
</dbReference>
<dbReference type="PANTHER" id="PTHR31047">
    <property type="entry name" value="MEIOTICALLY UP-REGULATED GENE 157 PROTEIN"/>
    <property type="match status" value="1"/>
</dbReference>
<dbReference type="PANTHER" id="PTHR31047:SF1">
    <property type="entry name" value="DUF1237 DOMAIN-CONTAINING PROTEIN"/>
    <property type="match status" value="1"/>
</dbReference>
<evidence type="ECO:0008006" key="4">
    <source>
        <dbReference type="Google" id="ProtNLM"/>
    </source>
</evidence>
<evidence type="ECO:0000313" key="2">
    <source>
        <dbReference type="EMBL" id="KAK0743771.1"/>
    </source>
</evidence>
<dbReference type="SMART" id="SM01149">
    <property type="entry name" value="DUF1237"/>
    <property type="match status" value="1"/>
</dbReference>
<dbReference type="GO" id="GO:0003824">
    <property type="term" value="F:catalytic activity"/>
    <property type="evidence" value="ECO:0007669"/>
    <property type="project" value="UniProtKB-ARBA"/>
</dbReference>
<dbReference type="PIRSF" id="PIRSF028846">
    <property type="entry name" value="UCP028846"/>
    <property type="match status" value="1"/>
</dbReference>
<dbReference type="Gene3D" id="1.50.10.10">
    <property type="match status" value="1"/>
</dbReference>
<gene>
    <name evidence="2" type="ORF">B0T18DRAFT_439543</name>
</gene>
<dbReference type="EMBL" id="JAUKUD010000005">
    <property type="protein sequence ID" value="KAK0743771.1"/>
    <property type="molecule type" value="Genomic_DNA"/>
</dbReference>
<feature type="signal peptide" evidence="1">
    <location>
        <begin position="1"/>
        <end position="19"/>
    </location>
</feature>
<comment type="caution">
    <text evidence="2">The sequence shown here is derived from an EMBL/GenBank/DDBJ whole genome shotgun (WGS) entry which is preliminary data.</text>
</comment>
<evidence type="ECO:0000256" key="1">
    <source>
        <dbReference type="SAM" id="SignalP"/>
    </source>
</evidence>
<organism evidence="2 3">
    <name type="scientific">Schizothecium vesticola</name>
    <dbReference type="NCBI Taxonomy" id="314040"/>
    <lineage>
        <taxon>Eukaryota</taxon>
        <taxon>Fungi</taxon>
        <taxon>Dikarya</taxon>
        <taxon>Ascomycota</taxon>
        <taxon>Pezizomycotina</taxon>
        <taxon>Sordariomycetes</taxon>
        <taxon>Sordariomycetidae</taxon>
        <taxon>Sordariales</taxon>
        <taxon>Schizotheciaceae</taxon>
        <taxon>Schizothecium</taxon>
    </lineage>
</organism>
<feature type="chain" id="PRO_5041376012" description="Glycoside hydrolase family 125 protein" evidence="1">
    <location>
        <begin position="20"/>
        <end position="516"/>
    </location>
</feature>
<proteinExistence type="predicted"/>
<dbReference type="InterPro" id="IPR008928">
    <property type="entry name" value="6-hairpin_glycosidase_sf"/>
</dbReference>
<protein>
    <recommendedName>
        <fullName evidence="4">Glycoside hydrolase family 125 protein</fullName>
    </recommendedName>
</protein>
<evidence type="ECO:0000313" key="3">
    <source>
        <dbReference type="Proteomes" id="UP001172155"/>
    </source>
</evidence>
<reference evidence="2" key="1">
    <citation type="submission" date="2023-06" db="EMBL/GenBank/DDBJ databases">
        <title>Genome-scale phylogeny and comparative genomics of the fungal order Sordariales.</title>
        <authorList>
            <consortium name="Lawrence Berkeley National Laboratory"/>
            <person name="Hensen N."/>
            <person name="Bonometti L."/>
            <person name="Westerberg I."/>
            <person name="Brannstrom I.O."/>
            <person name="Guillou S."/>
            <person name="Cros-Aarteil S."/>
            <person name="Calhoun S."/>
            <person name="Haridas S."/>
            <person name="Kuo A."/>
            <person name="Mondo S."/>
            <person name="Pangilinan J."/>
            <person name="Riley R."/>
            <person name="LaButti K."/>
            <person name="Andreopoulos B."/>
            <person name="Lipzen A."/>
            <person name="Chen C."/>
            <person name="Yanf M."/>
            <person name="Daum C."/>
            <person name="Ng V."/>
            <person name="Clum A."/>
            <person name="Steindorff A."/>
            <person name="Ohm R."/>
            <person name="Martin F."/>
            <person name="Silar P."/>
            <person name="Natvig D."/>
            <person name="Lalanne C."/>
            <person name="Gautier V."/>
            <person name="Ament-velasquez S.L."/>
            <person name="Kruys A."/>
            <person name="Hutchinson M.I."/>
            <person name="Powell A.J."/>
            <person name="Barry K."/>
            <person name="Miller A.N."/>
            <person name="Grigoriev I.V."/>
            <person name="Debuchy R."/>
            <person name="Gladieux P."/>
            <person name="Thoren M.H."/>
            <person name="Johannesson H."/>
        </authorList>
    </citation>
    <scope>NUCLEOTIDE SEQUENCE</scope>
    <source>
        <strain evidence="2">SMH3187-1</strain>
    </source>
</reference>
<dbReference type="Proteomes" id="UP001172155">
    <property type="component" value="Unassembled WGS sequence"/>
</dbReference>
<dbReference type="InterPro" id="IPR012341">
    <property type="entry name" value="6hp_glycosidase-like_sf"/>
</dbReference>
<dbReference type="AlphaFoldDB" id="A0AA40EQR4"/>
<name>A0AA40EQR4_9PEZI</name>
<keyword evidence="3" id="KW-1185">Reference proteome</keyword>